<gene>
    <name evidence="2" type="ORF">DCAF_LOCUS4830</name>
</gene>
<dbReference type="AlphaFoldDB" id="A0AAV1R256"/>
<sequence>MRVASTSLSSKEVYEYVVHVLNLKGKILWRAQYSTYGLINTGWGPGSRRGAPTKPNNIPKRLLATGSGPDVRLEQSMTTNQAFSWTNSEIMTSEQGWKKKQEEEEDRGLAGKFNTVTEA</sequence>
<organism evidence="2 3">
    <name type="scientific">Dovyalis caffra</name>
    <dbReference type="NCBI Taxonomy" id="77055"/>
    <lineage>
        <taxon>Eukaryota</taxon>
        <taxon>Viridiplantae</taxon>
        <taxon>Streptophyta</taxon>
        <taxon>Embryophyta</taxon>
        <taxon>Tracheophyta</taxon>
        <taxon>Spermatophyta</taxon>
        <taxon>Magnoliopsida</taxon>
        <taxon>eudicotyledons</taxon>
        <taxon>Gunneridae</taxon>
        <taxon>Pentapetalae</taxon>
        <taxon>rosids</taxon>
        <taxon>fabids</taxon>
        <taxon>Malpighiales</taxon>
        <taxon>Salicaceae</taxon>
        <taxon>Flacourtieae</taxon>
        <taxon>Dovyalis</taxon>
    </lineage>
</organism>
<accession>A0AAV1R256</accession>
<dbReference type="EMBL" id="CAWUPB010000851">
    <property type="protein sequence ID" value="CAK7327123.1"/>
    <property type="molecule type" value="Genomic_DNA"/>
</dbReference>
<evidence type="ECO:0000256" key="1">
    <source>
        <dbReference type="SAM" id="MobiDB-lite"/>
    </source>
</evidence>
<keyword evidence="3" id="KW-1185">Reference proteome</keyword>
<name>A0AAV1R256_9ROSI</name>
<comment type="caution">
    <text evidence="2">The sequence shown here is derived from an EMBL/GenBank/DDBJ whole genome shotgun (WGS) entry which is preliminary data.</text>
</comment>
<dbReference type="Proteomes" id="UP001314170">
    <property type="component" value="Unassembled WGS sequence"/>
</dbReference>
<protein>
    <submittedName>
        <fullName evidence="2">Uncharacterized protein</fullName>
    </submittedName>
</protein>
<evidence type="ECO:0000313" key="2">
    <source>
        <dbReference type="EMBL" id="CAK7327123.1"/>
    </source>
</evidence>
<feature type="region of interest" description="Disordered" evidence="1">
    <location>
        <begin position="44"/>
        <end position="68"/>
    </location>
</feature>
<evidence type="ECO:0000313" key="3">
    <source>
        <dbReference type="Proteomes" id="UP001314170"/>
    </source>
</evidence>
<reference evidence="2 3" key="1">
    <citation type="submission" date="2024-01" db="EMBL/GenBank/DDBJ databases">
        <authorList>
            <person name="Waweru B."/>
        </authorList>
    </citation>
    <scope>NUCLEOTIDE SEQUENCE [LARGE SCALE GENOMIC DNA]</scope>
</reference>
<feature type="region of interest" description="Disordered" evidence="1">
    <location>
        <begin position="94"/>
        <end position="119"/>
    </location>
</feature>
<proteinExistence type="predicted"/>